<dbReference type="EC" id="3.4.25.2" evidence="12 14"/>
<comment type="similarity">
    <text evidence="2 14">Belongs to the peptidase T1B family. HslV subfamily.</text>
</comment>
<dbReference type="SUPFAM" id="SSF56235">
    <property type="entry name" value="N-terminal nucleophile aminohydrolases (Ntn hydrolases)"/>
    <property type="match status" value="1"/>
</dbReference>
<comment type="catalytic activity">
    <reaction evidence="10 14">
        <text>ATP-dependent cleavage of peptide bonds with broad specificity.</text>
        <dbReference type="EC" id="3.4.25.2"/>
    </reaction>
</comment>
<dbReference type="GO" id="GO:0051603">
    <property type="term" value="P:proteolysis involved in protein catabolic process"/>
    <property type="evidence" value="ECO:0007669"/>
    <property type="project" value="InterPro"/>
</dbReference>
<dbReference type="PROSITE" id="PS51476">
    <property type="entry name" value="PROTEASOME_BETA_2"/>
    <property type="match status" value="1"/>
</dbReference>
<evidence type="ECO:0000256" key="12">
    <source>
        <dbReference type="ARBA" id="ARBA00066335"/>
    </source>
</evidence>
<evidence type="ECO:0000256" key="2">
    <source>
        <dbReference type="ARBA" id="ARBA00006053"/>
    </source>
</evidence>
<dbReference type="AlphaFoldDB" id="A0A7V5UEV1"/>
<feature type="binding site" evidence="14">
    <location>
        <position position="175"/>
    </location>
    <ligand>
        <name>Na(+)</name>
        <dbReference type="ChEBI" id="CHEBI:29101"/>
    </ligand>
</feature>
<dbReference type="InterPro" id="IPR001353">
    <property type="entry name" value="Proteasome_sua/b"/>
</dbReference>
<evidence type="ECO:0000256" key="1">
    <source>
        <dbReference type="ARBA" id="ARBA00004496"/>
    </source>
</evidence>
<keyword evidence="4 14" id="KW-0021">Allosteric enzyme</keyword>
<comment type="function">
    <text evidence="14">Protease subunit of a proteasome-like degradation complex believed to be a general protein degrading machinery.</text>
</comment>
<evidence type="ECO:0000256" key="7">
    <source>
        <dbReference type="ARBA" id="ARBA00022723"/>
    </source>
</evidence>
<dbReference type="Proteomes" id="UP000886124">
    <property type="component" value="Unassembled WGS sequence"/>
</dbReference>
<evidence type="ECO:0000256" key="11">
    <source>
        <dbReference type="ARBA" id="ARBA00064434"/>
    </source>
</evidence>
<comment type="subunit">
    <text evidence="11 14">A double ring-shaped homohexamer of HslV is capped on each side by a ring-shaped HslU homohexamer. The assembly of the HslU/HslV complex is dependent on binding of ATP.</text>
</comment>
<evidence type="ECO:0000256" key="8">
    <source>
        <dbReference type="ARBA" id="ARBA00022801"/>
    </source>
</evidence>
<dbReference type="GO" id="GO:0009376">
    <property type="term" value="C:HslUV protease complex"/>
    <property type="evidence" value="ECO:0007669"/>
    <property type="project" value="UniProtKB-UniRule"/>
</dbReference>
<sequence length="184" mass="20124">MHSENQSPYKIHATTILGIRHNGKAALAGDGQVTLGNTVMKHSAVKIRRLYNDTILAGFAGAAADAFTLFERFESKLERYSGNLPRAAVELAKDWRSDKYLRRLEALLAVMDKKNTFIISGTGEIIEPDDGIVAIGSGGPYALAAARSLLRHSNLEVEEVVREAMKIAAEICIYTNTHITVEVL</sequence>
<feature type="binding site" evidence="14">
    <location>
        <position position="169"/>
    </location>
    <ligand>
        <name>Na(+)</name>
        <dbReference type="ChEBI" id="CHEBI:29101"/>
    </ligand>
</feature>
<protein>
    <recommendedName>
        <fullName evidence="13 14">ATP-dependent protease subunit HslV</fullName>
        <ecNumber evidence="12 14">3.4.25.2</ecNumber>
    </recommendedName>
</protein>
<name>A0A7V5UEV1_CALAY</name>
<dbReference type="PANTHER" id="PTHR32194">
    <property type="entry name" value="METALLOPROTEASE TLDD"/>
    <property type="match status" value="1"/>
</dbReference>
<dbReference type="InterPro" id="IPR029055">
    <property type="entry name" value="Ntn_hydrolases_N"/>
</dbReference>
<evidence type="ECO:0000256" key="14">
    <source>
        <dbReference type="HAMAP-Rule" id="MF_00248"/>
    </source>
</evidence>
<dbReference type="Pfam" id="PF00227">
    <property type="entry name" value="Proteasome"/>
    <property type="match status" value="1"/>
</dbReference>
<dbReference type="CDD" id="cd01913">
    <property type="entry name" value="protease_HslV"/>
    <property type="match status" value="1"/>
</dbReference>
<dbReference type="GO" id="GO:0005839">
    <property type="term" value="C:proteasome core complex"/>
    <property type="evidence" value="ECO:0007669"/>
    <property type="project" value="InterPro"/>
</dbReference>
<dbReference type="PIRSF" id="PIRSF039093">
    <property type="entry name" value="HslV"/>
    <property type="match status" value="1"/>
</dbReference>
<dbReference type="PANTHER" id="PTHR32194:SF0">
    <property type="entry name" value="ATP-DEPENDENT PROTEASE SUBUNIT HSLV"/>
    <property type="match status" value="1"/>
</dbReference>
<feature type="binding site" evidence="14">
    <location>
        <position position="172"/>
    </location>
    <ligand>
        <name>Na(+)</name>
        <dbReference type="ChEBI" id="CHEBI:29101"/>
    </ligand>
</feature>
<keyword evidence="6 14" id="KW-0888">Threonine protease</keyword>
<dbReference type="HAMAP" id="MF_00248">
    <property type="entry name" value="HslV"/>
    <property type="match status" value="1"/>
</dbReference>
<keyword evidence="8 14" id="KW-0378">Hydrolase</keyword>
<dbReference type="NCBIfam" id="NF003964">
    <property type="entry name" value="PRK05456.1"/>
    <property type="match status" value="1"/>
</dbReference>
<reference evidence="15" key="1">
    <citation type="journal article" date="2020" name="mSystems">
        <title>Genome- and Community-Level Interaction Insights into Carbon Utilization and Element Cycling Functions of Hydrothermarchaeota in Hydrothermal Sediment.</title>
        <authorList>
            <person name="Zhou Z."/>
            <person name="Liu Y."/>
            <person name="Xu W."/>
            <person name="Pan J."/>
            <person name="Luo Z.H."/>
            <person name="Li M."/>
        </authorList>
    </citation>
    <scope>NUCLEOTIDE SEQUENCE [LARGE SCALE GENOMIC DNA]</scope>
    <source>
        <strain evidence="15">HyVt-527</strain>
    </source>
</reference>
<organism evidence="15">
    <name type="scientific">Caldithrix abyssi</name>
    <dbReference type="NCBI Taxonomy" id="187145"/>
    <lineage>
        <taxon>Bacteria</taxon>
        <taxon>Pseudomonadati</taxon>
        <taxon>Calditrichota</taxon>
        <taxon>Calditrichia</taxon>
        <taxon>Calditrichales</taxon>
        <taxon>Calditrichaceae</taxon>
        <taxon>Caldithrix</taxon>
    </lineage>
</organism>
<evidence type="ECO:0000256" key="10">
    <source>
        <dbReference type="ARBA" id="ARBA00052385"/>
    </source>
</evidence>
<dbReference type="GO" id="GO:0004298">
    <property type="term" value="F:threonine-type endopeptidase activity"/>
    <property type="evidence" value="ECO:0007669"/>
    <property type="project" value="UniProtKB-KW"/>
</dbReference>
<dbReference type="Gene3D" id="3.60.20.10">
    <property type="entry name" value="Glutamine Phosphoribosylpyrophosphate, subunit 1, domain 1"/>
    <property type="match status" value="1"/>
</dbReference>
<keyword evidence="9 14" id="KW-0915">Sodium</keyword>
<dbReference type="InterPro" id="IPR022281">
    <property type="entry name" value="ATP-dep_Prtase_HsIV_su"/>
</dbReference>
<evidence type="ECO:0000313" key="15">
    <source>
        <dbReference type="EMBL" id="HHJ52782.1"/>
    </source>
</evidence>
<comment type="activity regulation">
    <text evidence="14">Allosterically activated by HslU binding.</text>
</comment>
<evidence type="ECO:0000256" key="13">
    <source>
        <dbReference type="ARBA" id="ARBA00074399"/>
    </source>
</evidence>
<accession>A0A7V5UEV1</accession>
<comment type="caution">
    <text evidence="15">The sequence shown here is derived from an EMBL/GenBank/DDBJ whole genome shotgun (WGS) entry which is preliminary data.</text>
</comment>
<feature type="active site" evidence="14">
    <location>
        <position position="14"/>
    </location>
</feature>
<dbReference type="InterPro" id="IPR023333">
    <property type="entry name" value="Proteasome_suB-type"/>
</dbReference>
<evidence type="ECO:0000256" key="5">
    <source>
        <dbReference type="ARBA" id="ARBA00022670"/>
    </source>
</evidence>
<comment type="subcellular location">
    <subcellularLocation>
        <location evidence="1 14">Cytoplasm</location>
    </subcellularLocation>
</comment>
<evidence type="ECO:0000256" key="6">
    <source>
        <dbReference type="ARBA" id="ARBA00022698"/>
    </source>
</evidence>
<keyword evidence="7 14" id="KW-0479">Metal-binding</keyword>
<evidence type="ECO:0000256" key="9">
    <source>
        <dbReference type="ARBA" id="ARBA00023053"/>
    </source>
</evidence>
<evidence type="ECO:0000256" key="4">
    <source>
        <dbReference type="ARBA" id="ARBA00022533"/>
    </source>
</evidence>
<keyword evidence="3 14" id="KW-0963">Cytoplasm</keyword>
<dbReference type="EMBL" id="DROD01000428">
    <property type="protein sequence ID" value="HHJ52782.1"/>
    <property type="molecule type" value="Genomic_DNA"/>
</dbReference>
<dbReference type="FunFam" id="3.60.20.10:FF:000002">
    <property type="entry name" value="ATP-dependent protease subunit HslV"/>
    <property type="match status" value="1"/>
</dbReference>
<dbReference type="GO" id="GO:0046872">
    <property type="term" value="F:metal ion binding"/>
    <property type="evidence" value="ECO:0007669"/>
    <property type="project" value="UniProtKB-KW"/>
</dbReference>
<evidence type="ECO:0000256" key="3">
    <source>
        <dbReference type="ARBA" id="ARBA00022490"/>
    </source>
</evidence>
<keyword evidence="5 14" id="KW-0645">Protease</keyword>
<gene>
    <name evidence="14 15" type="primary">hslV</name>
    <name evidence="15" type="ORF">ENJ89_06265</name>
</gene>
<proteinExistence type="inferred from homology"/>
<dbReference type="NCBIfam" id="TIGR03692">
    <property type="entry name" value="ATP_dep_HslV"/>
    <property type="match status" value="1"/>
</dbReference>